<evidence type="ECO:0000256" key="3">
    <source>
        <dbReference type="SAM" id="Coils"/>
    </source>
</evidence>
<feature type="compositionally biased region" description="Basic and acidic residues" evidence="4">
    <location>
        <begin position="616"/>
        <end position="640"/>
    </location>
</feature>
<feature type="compositionally biased region" description="Basic and acidic residues" evidence="4">
    <location>
        <begin position="910"/>
        <end position="943"/>
    </location>
</feature>
<dbReference type="EMBL" id="JARAKH010000002">
    <property type="protein sequence ID" value="KAK8406581.1"/>
    <property type="molecule type" value="Genomic_DNA"/>
</dbReference>
<feature type="region of interest" description="Disordered" evidence="4">
    <location>
        <begin position="313"/>
        <end position="794"/>
    </location>
</feature>
<keyword evidence="3" id="KW-0175">Coiled coil</keyword>
<protein>
    <recommendedName>
        <fullName evidence="5">Bromo domain-containing protein</fullName>
    </recommendedName>
</protein>
<dbReference type="InterPro" id="IPR001487">
    <property type="entry name" value="Bromodomain"/>
</dbReference>
<evidence type="ECO:0000256" key="2">
    <source>
        <dbReference type="PROSITE-ProRule" id="PRU00035"/>
    </source>
</evidence>
<reference evidence="6 7" key="1">
    <citation type="submission" date="2023-03" db="EMBL/GenBank/DDBJ databases">
        <title>High-quality genome of Scylla paramamosain provides insights in environmental adaptation.</title>
        <authorList>
            <person name="Zhang L."/>
        </authorList>
    </citation>
    <scope>NUCLEOTIDE SEQUENCE [LARGE SCALE GENOMIC DNA]</scope>
    <source>
        <strain evidence="6">LZ_2023a</strain>
        <tissue evidence="6">Muscle</tissue>
    </source>
</reference>
<evidence type="ECO:0000256" key="4">
    <source>
        <dbReference type="SAM" id="MobiDB-lite"/>
    </source>
</evidence>
<dbReference type="GO" id="GO:0035267">
    <property type="term" value="C:NuA4 histone acetyltransferase complex"/>
    <property type="evidence" value="ECO:0007669"/>
    <property type="project" value="TreeGrafter"/>
</dbReference>
<feature type="compositionally biased region" description="Polar residues" evidence="4">
    <location>
        <begin position="767"/>
        <end position="784"/>
    </location>
</feature>
<organism evidence="6 7">
    <name type="scientific">Scylla paramamosain</name>
    <name type="common">Mud crab</name>
    <dbReference type="NCBI Taxonomy" id="85552"/>
    <lineage>
        <taxon>Eukaryota</taxon>
        <taxon>Metazoa</taxon>
        <taxon>Ecdysozoa</taxon>
        <taxon>Arthropoda</taxon>
        <taxon>Crustacea</taxon>
        <taxon>Multicrustacea</taxon>
        <taxon>Malacostraca</taxon>
        <taxon>Eumalacostraca</taxon>
        <taxon>Eucarida</taxon>
        <taxon>Decapoda</taxon>
        <taxon>Pleocyemata</taxon>
        <taxon>Brachyura</taxon>
        <taxon>Eubrachyura</taxon>
        <taxon>Portunoidea</taxon>
        <taxon>Portunidae</taxon>
        <taxon>Portuninae</taxon>
        <taxon>Scylla</taxon>
    </lineage>
</organism>
<sequence>MASSIQERLKLKQYQVDTWTTREQLCLASAVMRSGDQNWVAVRRNIKMLTNETSRPPDWYSTKNCALQYARLLERVDTPKRKRERGDGGNETPGEIVTKMLSKQRVEELRALEAEEKATYNQLRKEIQQLESGKLDNQLDTFWEQLVKEHAQEEEEEQRQQQWLKEREEKITAIQQALKHQGPKVPQPPHKKKPKLQVGGCGSVAESRRSSGLSETSSEVDSAVESPDQNEVTPESLVSNKSQDESGAGESEARLTPTSPLLSSLLSKSSPITGVPGAASSPLTQLAIGSRTMRSMGISPVSEALQNLVSSAISGTNTSDKDKSTPTASSSGTSTLSLLLDLPPSTPGGPLPRLNDLPGPSYESREQEEKKSDPASKNEKMEESCSDNKGCAEQVKIEEIKPAEPVKPTESTACTPGGGEDAKAMLEVQKDVHMEEKRKEVTSEESKKEDEKDKSISQTTTQKLDEASESKNELKTSHNEEKEKDQEQEQGNEKKIEHKEEEKQKKEVREDQEQNELNKEESPKKLQEKDSEIKEEKDCTNERPEGKKIEESGMEENKIKTEEKSKEPECSSEEKNEEHKTELTSSSKTSENVAKVAISSAGLEQKDLSTTCTLEEGNRCTSEEAGCEKNQEKTVKNEENKEMEEEEEEEEAEEEEKEEEEDEEATTAEARVEKERDNKTESKEEGEEAQPSKKSTEEEEEEPPAKLIKTEENALSSEGEKKPKKIVIKKEQEEDPLENQDSKDWVSEEEGSTFGSRKRKISGGENIGSSSPLISESTPNSPASTHYGDDSENERAYKSWKKPIMILWNDIAAHKFASLFLRPITDDQAPGYHSIVYRPMDLQKIKRNIESGAIRTTAEFQRDIMLMFLNATMYNTRDHNVYHMAHQMMKDAVSYIQNFLTTQMLVRAEETPQKSLRRETRESSAKRSDDDSKRKRDPLDEKSLKKRRTN</sequence>
<dbReference type="Gene3D" id="1.20.920.10">
    <property type="entry name" value="Bromodomain-like"/>
    <property type="match status" value="1"/>
</dbReference>
<dbReference type="Proteomes" id="UP001487740">
    <property type="component" value="Unassembled WGS sequence"/>
</dbReference>
<feature type="domain" description="Bromo" evidence="5">
    <location>
        <begin position="812"/>
        <end position="882"/>
    </location>
</feature>
<dbReference type="SUPFAM" id="SSF47370">
    <property type="entry name" value="Bromodomain"/>
    <property type="match status" value="1"/>
</dbReference>
<feature type="compositionally biased region" description="Basic and acidic residues" evidence="4">
    <location>
        <begin position="463"/>
        <end position="582"/>
    </location>
</feature>
<feature type="compositionally biased region" description="Basic and acidic residues" evidence="4">
    <location>
        <begin position="670"/>
        <end position="683"/>
    </location>
</feature>
<dbReference type="Pfam" id="PF00439">
    <property type="entry name" value="Bromodomain"/>
    <property type="match status" value="1"/>
</dbReference>
<dbReference type="InterPro" id="IPR037966">
    <property type="entry name" value="Brd8_Bromo_dom"/>
</dbReference>
<feature type="region of interest" description="Disordered" evidence="4">
    <location>
        <begin position="177"/>
        <end position="284"/>
    </location>
</feature>
<feature type="compositionally biased region" description="Low complexity" evidence="4">
    <location>
        <begin position="325"/>
        <end position="343"/>
    </location>
</feature>
<evidence type="ECO:0000313" key="6">
    <source>
        <dbReference type="EMBL" id="KAK8406581.1"/>
    </source>
</evidence>
<evidence type="ECO:0000256" key="1">
    <source>
        <dbReference type="ARBA" id="ARBA00023117"/>
    </source>
</evidence>
<feature type="compositionally biased region" description="Basic and acidic residues" evidence="4">
    <location>
        <begin position="420"/>
        <end position="455"/>
    </location>
</feature>
<feature type="compositionally biased region" description="Acidic residues" evidence="4">
    <location>
        <begin position="641"/>
        <end position="666"/>
    </location>
</feature>
<dbReference type="SMART" id="SM00297">
    <property type="entry name" value="BROMO"/>
    <property type="match status" value="1"/>
</dbReference>
<feature type="compositionally biased region" description="Basic and acidic residues" evidence="4">
    <location>
        <begin position="363"/>
        <end position="383"/>
    </location>
</feature>
<evidence type="ECO:0000313" key="7">
    <source>
        <dbReference type="Proteomes" id="UP001487740"/>
    </source>
</evidence>
<feature type="compositionally biased region" description="Low complexity" evidence="4">
    <location>
        <begin position="255"/>
        <end position="271"/>
    </location>
</feature>
<feature type="compositionally biased region" description="Basic and acidic residues" evidence="4">
    <location>
        <begin position="395"/>
        <end position="404"/>
    </location>
</feature>
<proteinExistence type="predicted"/>
<dbReference type="InterPro" id="IPR036427">
    <property type="entry name" value="Bromodomain-like_sf"/>
</dbReference>
<feature type="region of interest" description="Disordered" evidence="4">
    <location>
        <begin position="910"/>
        <end position="950"/>
    </location>
</feature>
<dbReference type="PANTHER" id="PTHR15398">
    <property type="entry name" value="BROMODOMAIN-CONTAINING PROTEIN 8"/>
    <property type="match status" value="1"/>
</dbReference>
<dbReference type="PRINTS" id="PR00503">
    <property type="entry name" value="BROMODOMAIN"/>
</dbReference>
<feature type="coiled-coil region" evidence="3">
    <location>
        <begin position="106"/>
        <end position="133"/>
    </location>
</feature>
<dbReference type="AlphaFoldDB" id="A0AAW0V5F9"/>
<gene>
    <name evidence="6" type="ORF">O3P69_007296</name>
</gene>
<feature type="compositionally biased region" description="Low complexity" evidence="4">
    <location>
        <begin position="210"/>
        <end position="221"/>
    </location>
</feature>
<dbReference type="PANTHER" id="PTHR15398:SF4">
    <property type="entry name" value="BROMODOMAIN-CONTAINING PROTEIN 8 ISOFORM X1"/>
    <property type="match status" value="1"/>
</dbReference>
<keyword evidence="1 2" id="KW-0103">Bromodomain</keyword>
<name>A0AAW0V5F9_SCYPA</name>
<dbReference type="CDD" id="cd05507">
    <property type="entry name" value="Bromo_brd8_like"/>
    <property type="match status" value="1"/>
</dbReference>
<accession>A0AAW0V5F9</accession>
<feature type="compositionally biased region" description="Polar residues" evidence="4">
    <location>
        <begin position="227"/>
        <end position="241"/>
    </location>
</feature>
<keyword evidence="7" id="KW-1185">Reference proteome</keyword>
<dbReference type="PROSITE" id="PS50014">
    <property type="entry name" value="BROMODOMAIN_2"/>
    <property type="match status" value="1"/>
</dbReference>
<comment type="caution">
    <text evidence="6">The sequence shown here is derived from an EMBL/GenBank/DDBJ whole genome shotgun (WGS) entry which is preliminary data.</text>
</comment>
<evidence type="ECO:0000259" key="5">
    <source>
        <dbReference type="PROSITE" id="PS50014"/>
    </source>
</evidence>